<organism evidence="1 2">
    <name type="scientific">Marispirochaeta aestuarii</name>
    <dbReference type="NCBI Taxonomy" id="1963862"/>
    <lineage>
        <taxon>Bacteria</taxon>
        <taxon>Pseudomonadati</taxon>
        <taxon>Spirochaetota</taxon>
        <taxon>Spirochaetia</taxon>
        <taxon>Spirochaetales</taxon>
        <taxon>Spirochaetaceae</taxon>
        <taxon>Marispirochaeta</taxon>
    </lineage>
</organism>
<reference evidence="1 2" key="1">
    <citation type="submission" date="2017-03" db="EMBL/GenBank/DDBJ databases">
        <title>Draft Genome sequence of Marispirochaeta sp. strain JC444.</title>
        <authorList>
            <person name="Shivani Y."/>
            <person name="Subhash Y."/>
            <person name="Sasikala C."/>
            <person name="Ramana C."/>
        </authorList>
    </citation>
    <scope>NUCLEOTIDE SEQUENCE [LARGE SCALE GENOMIC DNA]</scope>
    <source>
        <strain evidence="1 2">JC444</strain>
    </source>
</reference>
<name>A0A1Y1S2U8_9SPIO</name>
<evidence type="ECO:0000313" key="1">
    <source>
        <dbReference type="EMBL" id="ORC37395.1"/>
    </source>
</evidence>
<dbReference type="EMBL" id="MWQY01000003">
    <property type="protein sequence ID" value="ORC37395.1"/>
    <property type="molecule type" value="Genomic_DNA"/>
</dbReference>
<accession>A0A1Y1S2U8</accession>
<keyword evidence="2" id="KW-1185">Reference proteome</keyword>
<evidence type="ECO:0000313" key="2">
    <source>
        <dbReference type="Proteomes" id="UP000192343"/>
    </source>
</evidence>
<dbReference type="Proteomes" id="UP000192343">
    <property type="component" value="Unassembled WGS sequence"/>
</dbReference>
<dbReference type="AlphaFoldDB" id="A0A1Y1S2U8"/>
<dbReference type="RefSeq" id="WP_083048620.1">
    <property type="nucleotide sequence ID" value="NZ_MWQY01000003.1"/>
</dbReference>
<dbReference type="OrthoDB" id="1100984at2"/>
<sequence length="203" mass="23971">MIFGPVIIRKCPECFGQIQQYTLDSYNTFCFVPRTDGRRPIPFSDIFHICPFCNAALFINELEKIGETEPEIVKETFPQSRSAKFLNMHDYLSVLEKEVFDIHKKKFLRIRAWWSGNDDRILQHKTDQVLSEDEKDNLHKLYELLVPSDDEERMMIAEIKRELGEYDEARQHLTDPFPQEFTRIVSTIMKLIEEADPRVAEVK</sequence>
<comment type="caution">
    <text evidence="1">The sequence shown here is derived from an EMBL/GenBank/DDBJ whole genome shotgun (WGS) entry which is preliminary data.</text>
</comment>
<gene>
    <name evidence="1" type="ORF">B4O97_04175</name>
</gene>
<proteinExistence type="predicted"/>
<protein>
    <recommendedName>
        <fullName evidence="3">CpXC domain-containing protein</fullName>
    </recommendedName>
</protein>
<evidence type="ECO:0008006" key="3">
    <source>
        <dbReference type="Google" id="ProtNLM"/>
    </source>
</evidence>
<dbReference type="STRING" id="1963862.B4O97_04175"/>